<dbReference type="AlphaFoldDB" id="A0A346PHL6"/>
<dbReference type="PRINTS" id="PR01657">
    <property type="entry name" value="MCMFAMILY"/>
</dbReference>
<dbReference type="GO" id="GO:0042555">
    <property type="term" value="C:MCM complex"/>
    <property type="evidence" value="ECO:0007669"/>
    <property type="project" value="TreeGrafter"/>
</dbReference>
<dbReference type="Pfam" id="PF00493">
    <property type="entry name" value="MCM"/>
    <property type="match status" value="1"/>
</dbReference>
<feature type="domain" description="MCM C-terminal AAA(+) ATPase" evidence="10">
    <location>
        <begin position="313"/>
        <end position="520"/>
    </location>
</feature>
<dbReference type="EMBL" id="CP024047">
    <property type="protein sequence ID" value="AXR79011.1"/>
    <property type="molecule type" value="Genomic_DNA"/>
</dbReference>
<evidence type="ECO:0000256" key="8">
    <source>
        <dbReference type="ARBA" id="ARBA00023125"/>
    </source>
</evidence>
<proteinExistence type="inferred from homology"/>
<dbReference type="Pfam" id="PF17855">
    <property type="entry name" value="MCM_lid"/>
    <property type="match status" value="1"/>
</dbReference>
<comment type="similarity">
    <text evidence="1 9">Belongs to the MCM family.</text>
</comment>
<dbReference type="GO" id="GO:0003697">
    <property type="term" value="F:single-stranded DNA binding"/>
    <property type="evidence" value="ECO:0007669"/>
    <property type="project" value="TreeGrafter"/>
</dbReference>
<keyword evidence="3" id="KW-0235">DNA replication</keyword>
<dbReference type="PANTHER" id="PTHR11630">
    <property type="entry name" value="DNA REPLICATION LICENSING FACTOR MCM FAMILY MEMBER"/>
    <property type="match status" value="1"/>
</dbReference>
<dbReference type="EC" id="3.6.4.12" evidence="2"/>
<dbReference type="InterPro" id="IPR033762">
    <property type="entry name" value="MCM_OB"/>
</dbReference>
<dbReference type="InterPro" id="IPR012340">
    <property type="entry name" value="NA-bd_OB-fold"/>
</dbReference>
<dbReference type="InterPro" id="IPR027925">
    <property type="entry name" value="MCM_N"/>
</dbReference>
<dbReference type="GO" id="GO:0006260">
    <property type="term" value="P:DNA replication"/>
    <property type="evidence" value="ECO:0007669"/>
    <property type="project" value="UniProtKB-KW"/>
</dbReference>
<keyword evidence="7 9" id="KW-0067">ATP-binding</keyword>
<dbReference type="Proteomes" id="UP000258707">
    <property type="component" value="Chromosome"/>
</dbReference>
<dbReference type="InterPro" id="IPR018525">
    <property type="entry name" value="MCM_CS"/>
</dbReference>
<dbReference type="GO" id="GO:0017116">
    <property type="term" value="F:single-stranded DNA helicase activity"/>
    <property type="evidence" value="ECO:0007669"/>
    <property type="project" value="TreeGrafter"/>
</dbReference>
<dbReference type="GO" id="GO:0005524">
    <property type="term" value="F:ATP binding"/>
    <property type="evidence" value="ECO:0007669"/>
    <property type="project" value="UniProtKB-KW"/>
</dbReference>
<dbReference type="Gene3D" id="2.20.28.10">
    <property type="match status" value="1"/>
</dbReference>
<dbReference type="InterPro" id="IPR001208">
    <property type="entry name" value="MCM_dom"/>
</dbReference>
<dbReference type="GO" id="GO:0016787">
    <property type="term" value="F:hydrolase activity"/>
    <property type="evidence" value="ECO:0007669"/>
    <property type="project" value="UniProtKB-KW"/>
</dbReference>
<dbReference type="InterPro" id="IPR027417">
    <property type="entry name" value="P-loop_NTPase"/>
</dbReference>
<evidence type="ECO:0000259" key="10">
    <source>
        <dbReference type="PROSITE" id="PS50051"/>
    </source>
</evidence>
<evidence type="ECO:0000256" key="6">
    <source>
        <dbReference type="ARBA" id="ARBA00022806"/>
    </source>
</evidence>
<dbReference type="PROSITE" id="PS00847">
    <property type="entry name" value="MCM_1"/>
    <property type="match status" value="1"/>
</dbReference>
<gene>
    <name evidence="11" type="ORF">AArc1_2698</name>
</gene>
<name>A0A346PHL6_9EURY</name>
<dbReference type="Gene3D" id="3.30.1640.10">
    <property type="entry name" value="mini-chromosome maintenance (MCM) complex, chain A, domain 1"/>
    <property type="match status" value="1"/>
</dbReference>
<dbReference type="PANTHER" id="PTHR11630:SF66">
    <property type="entry name" value="DNA REPLICATION LICENSING FACTOR MCM4"/>
    <property type="match status" value="1"/>
</dbReference>
<dbReference type="Gene3D" id="3.40.50.300">
    <property type="entry name" value="P-loop containing nucleotide triphosphate hydrolases"/>
    <property type="match status" value="1"/>
</dbReference>
<dbReference type="SUPFAM" id="SSF50249">
    <property type="entry name" value="Nucleic acid-binding proteins"/>
    <property type="match status" value="1"/>
</dbReference>
<evidence type="ECO:0000256" key="1">
    <source>
        <dbReference type="ARBA" id="ARBA00008010"/>
    </source>
</evidence>
<evidence type="ECO:0000256" key="3">
    <source>
        <dbReference type="ARBA" id="ARBA00022705"/>
    </source>
</evidence>
<evidence type="ECO:0000256" key="7">
    <source>
        <dbReference type="ARBA" id="ARBA00022840"/>
    </source>
</evidence>
<evidence type="ECO:0000256" key="4">
    <source>
        <dbReference type="ARBA" id="ARBA00022741"/>
    </source>
</evidence>
<dbReference type="InterPro" id="IPR041562">
    <property type="entry name" value="MCM_lid"/>
</dbReference>
<dbReference type="SUPFAM" id="SSF52540">
    <property type="entry name" value="P-loop containing nucleoside triphosphate hydrolases"/>
    <property type="match status" value="1"/>
</dbReference>
<reference evidence="12" key="1">
    <citation type="submission" date="2017-10" db="EMBL/GenBank/DDBJ databases">
        <title>Phenotypic and genomic properties of facultatively anaerobic sulfur-reducing natronoarchaea from hypersaline soda lakes.</title>
        <authorList>
            <person name="Sorokin D.Y."/>
            <person name="Kublanov I.V."/>
            <person name="Roman P."/>
            <person name="Sinninghe Damste J.S."/>
            <person name="Golyshin P.N."/>
            <person name="Rojo D."/>
            <person name="Ciordia S."/>
            <person name="Mena Md.C."/>
            <person name="Ferrer M."/>
            <person name="Messina E."/>
            <person name="Smedile F."/>
            <person name="La Spada G."/>
            <person name="La Cono V."/>
            <person name="Yakimov M.M."/>
        </authorList>
    </citation>
    <scope>NUCLEOTIDE SEQUENCE [LARGE SCALE GENOMIC DNA]</scope>
    <source>
        <strain evidence="12">AArc1</strain>
    </source>
</reference>
<protein>
    <recommendedName>
        <fullName evidence="2">DNA helicase</fullName>
        <ecNumber evidence="2">3.6.4.12</ecNumber>
    </recommendedName>
</protein>
<organism evidence="11 12">
    <name type="scientific">Natrarchaeobaculum sulfurireducens</name>
    <dbReference type="NCBI Taxonomy" id="2044521"/>
    <lineage>
        <taxon>Archaea</taxon>
        <taxon>Methanobacteriati</taxon>
        <taxon>Methanobacteriota</taxon>
        <taxon>Stenosarchaea group</taxon>
        <taxon>Halobacteria</taxon>
        <taxon>Halobacteriales</taxon>
        <taxon>Natrialbaceae</taxon>
        <taxon>Natrarchaeobaculum</taxon>
    </lineage>
</organism>
<dbReference type="SMART" id="SM00350">
    <property type="entry name" value="MCM"/>
    <property type="match status" value="1"/>
</dbReference>
<dbReference type="InterPro" id="IPR036388">
    <property type="entry name" value="WH-like_DNA-bd_sf"/>
</dbReference>
<dbReference type="Pfam" id="PF17207">
    <property type="entry name" value="MCM_OB"/>
    <property type="match status" value="1"/>
</dbReference>
<sequence>MSTPNPTPSDAVVQRHEGSIRFYSQTKTATDPMSQPQPQTEPLVDRLSTKFYRRYYKEDIQQLAQRYPNEQRSLEVDWADVYKFDPNVADDVLENPEQMRRYFEEALRLFDLAIDISLGNAHVRIYNLPEEYTHYPGEFSPSEHLGAYRSIRGEITKTSDVYPKIEEAAFECKLCGTLTRVPQSDGHFQEPHECQGCERQGPFQVNFDQSEFVDAQKLRIKVPPELADGAGQKIDAYVEDDIAGDVTVGDRVRVSGIIRFEQESKGSQKQPKFDEYLEGYHIEIEHTEQQDLDVTAEERRRITALANGEEGDPFDVAVQSLSQKVFGYEVEKKALILSMVSGQQIEYADGDTDRANVHVLLIGDPGTGKSKLIDRCEDVGWRTVGVSSRRASGPGLTVTAEQDDFGDGDWSLKAGALVRGNGGTVCIDELDDMDPDTRSFLLEPMSKQKINVEIAGEHATFRTEASVMAAGNPEHGRFNPYEPIAEQFDFRSDLLSRFDLIFTVQDEPDADDDLELADHILDVRDDAKRDADNNHDERPADAAADDPIVDADLFRKWIALAKQRPNPPFESPEVKAQLRDSFLEIRRLYDVRDNSPIPVTMRDLEALARIAEAAAKFELSDVITERHARIATELAGRSMQDVGKNEDGEYDADIVEVGQSKSQKDRINSLATAINDLESEHSYDNGVPRETVIKRVEEMGGSWSSERLHSDMDKMLEDGVAIQPKTDHIRYLGRA</sequence>
<dbReference type="Gene3D" id="2.40.50.140">
    <property type="entry name" value="Nucleic acid-binding proteins"/>
    <property type="match status" value="1"/>
</dbReference>
<accession>A0A346PHL6</accession>
<dbReference type="KEGG" id="nan:AArc1_2698"/>
<dbReference type="Pfam" id="PF14551">
    <property type="entry name" value="MCM_N"/>
    <property type="match status" value="1"/>
</dbReference>
<evidence type="ECO:0000256" key="2">
    <source>
        <dbReference type="ARBA" id="ARBA00012551"/>
    </source>
</evidence>
<keyword evidence="6" id="KW-0347">Helicase</keyword>
<dbReference type="Gene3D" id="1.10.10.10">
    <property type="entry name" value="Winged helix-like DNA-binding domain superfamily/Winged helix DNA-binding domain"/>
    <property type="match status" value="1"/>
</dbReference>
<evidence type="ECO:0000256" key="9">
    <source>
        <dbReference type="RuleBase" id="RU004070"/>
    </source>
</evidence>
<keyword evidence="5" id="KW-0378">Hydrolase</keyword>
<keyword evidence="8 9" id="KW-0238">DNA-binding</keyword>
<dbReference type="InterPro" id="IPR031327">
    <property type="entry name" value="MCM"/>
</dbReference>
<evidence type="ECO:0000313" key="12">
    <source>
        <dbReference type="Proteomes" id="UP000258707"/>
    </source>
</evidence>
<keyword evidence="4 9" id="KW-0547">Nucleotide-binding</keyword>
<evidence type="ECO:0000313" key="11">
    <source>
        <dbReference type="EMBL" id="AXR79011.1"/>
    </source>
</evidence>
<dbReference type="PROSITE" id="PS50051">
    <property type="entry name" value="MCM_2"/>
    <property type="match status" value="1"/>
</dbReference>
<dbReference type="FunFam" id="2.20.28.10:FF:000003">
    <property type="entry name" value="DNA helicase"/>
    <property type="match status" value="1"/>
</dbReference>
<evidence type="ECO:0000256" key="5">
    <source>
        <dbReference type="ARBA" id="ARBA00022801"/>
    </source>
</evidence>